<comment type="caution">
    <text evidence="1">The sequence shown here is derived from an EMBL/GenBank/DDBJ whole genome shotgun (WGS) entry which is preliminary data.</text>
</comment>
<accession>A0A834HK14</accession>
<protein>
    <submittedName>
        <fullName evidence="1">Uncharacterized protein</fullName>
    </submittedName>
</protein>
<evidence type="ECO:0000313" key="1">
    <source>
        <dbReference type="EMBL" id="KAF7263168.1"/>
    </source>
</evidence>
<sequence>MQRKYLFSRIHAVLPLLDDHEGHQPIYDRQKKTKQQITKTALNVHFFLVSKHSTGNLPVRTIPPPSSSRTNKHALCALVISSGSSAKKCTFVTRNTTGSIGCGGNGGEKKWLERRWTSG</sequence>
<name>A0A834HK14_RHYFE</name>
<reference evidence="1" key="1">
    <citation type="submission" date="2020-08" db="EMBL/GenBank/DDBJ databases">
        <title>Genome sequencing and assembly of the red palm weevil Rhynchophorus ferrugineus.</title>
        <authorList>
            <person name="Dias G.B."/>
            <person name="Bergman C.M."/>
            <person name="Manee M."/>
        </authorList>
    </citation>
    <scope>NUCLEOTIDE SEQUENCE</scope>
    <source>
        <strain evidence="1">AA-2017</strain>
        <tissue evidence="1">Whole larva</tissue>
    </source>
</reference>
<dbReference type="Proteomes" id="UP000625711">
    <property type="component" value="Unassembled WGS sequence"/>
</dbReference>
<keyword evidence="2" id="KW-1185">Reference proteome</keyword>
<gene>
    <name evidence="1" type="ORF">GWI33_003540</name>
</gene>
<dbReference type="AlphaFoldDB" id="A0A834HK14"/>
<evidence type="ECO:0000313" key="2">
    <source>
        <dbReference type="Proteomes" id="UP000625711"/>
    </source>
</evidence>
<organism evidence="1 2">
    <name type="scientific">Rhynchophorus ferrugineus</name>
    <name type="common">Red palm weevil</name>
    <name type="synonym">Curculio ferrugineus</name>
    <dbReference type="NCBI Taxonomy" id="354439"/>
    <lineage>
        <taxon>Eukaryota</taxon>
        <taxon>Metazoa</taxon>
        <taxon>Ecdysozoa</taxon>
        <taxon>Arthropoda</taxon>
        <taxon>Hexapoda</taxon>
        <taxon>Insecta</taxon>
        <taxon>Pterygota</taxon>
        <taxon>Neoptera</taxon>
        <taxon>Endopterygota</taxon>
        <taxon>Coleoptera</taxon>
        <taxon>Polyphaga</taxon>
        <taxon>Cucujiformia</taxon>
        <taxon>Curculionidae</taxon>
        <taxon>Dryophthorinae</taxon>
        <taxon>Rhynchophorus</taxon>
    </lineage>
</organism>
<dbReference type="EMBL" id="JAACXV010023130">
    <property type="protein sequence ID" value="KAF7263168.1"/>
    <property type="molecule type" value="Genomic_DNA"/>
</dbReference>
<proteinExistence type="predicted"/>